<dbReference type="SMART" id="SM00115">
    <property type="entry name" value="CASc"/>
    <property type="match status" value="1"/>
</dbReference>
<dbReference type="InterPro" id="IPR029030">
    <property type="entry name" value="Caspase-like_dom_sf"/>
</dbReference>
<evidence type="ECO:0000313" key="4">
    <source>
        <dbReference type="Proteomes" id="UP000023152"/>
    </source>
</evidence>
<feature type="non-terminal residue" evidence="3">
    <location>
        <position position="1"/>
    </location>
</feature>
<evidence type="ECO:0000313" key="3">
    <source>
        <dbReference type="EMBL" id="ETO01641.1"/>
    </source>
</evidence>
<reference evidence="3 4" key="1">
    <citation type="journal article" date="2013" name="Curr. Biol.">
        <title>The Genome of the Foraminiferan Reticulomyxa filosa.</title>
        <authorList>
            <person name="Glockner G."/>
            <person name="Hulsmann N."/>
            <person name="Schleicher M."/>
            <person name="Noegel A.A."/>
            <person name="Eichinger L."/>
            <person name="Gallinger C."/>
            <person name="Pawlowski J."/>
            <person name="Sierra R."/>
            <person name="Euteneuer U."/>
            <person name="Pillet L."/>
            <person name="Moustafa A."/>
            <person name="Platzer M."/>
            <person name="Groth M."/>
            <person name="Szafranski K."/>
            <person name="Schliwa M."/>
        </authorList>
    </citation>
    <scope>NUCLEOTIDE SEQUENCE [LARGE SCALE GENOMIC DNA]</scope>
</reference>
<name>X6LJT3_RETFI</name>
<evidence type="ECO:0000259" key="2">
    <source>
        <dbReference type="PROSITE" id="PS50208"/>
    </source>
</evidence>
<dbReference type="Gene3D" id="3.40.50.1460">
    <property type="match status" value="1"/>
</dbReference>
<dbReference type="InterPro" id="IPR001309">
    <property type="entry name" value="Pept_C14_p20"/>
</dbReference>
<dbReference type="PROSITE" id="PS50208">
    <property type="entry name" value="CASPASE_P20"/>
    <property type="match status" value="1"/>
</dbReference>
<accession>X6LJT3</accession>
<dbReference type="Pfam" id="PF00656">
    <property type="entry name" value="Peptidase_C14"/>
    <property type="match status" value="1"/>
</dbReference>
<dbReference type="Proteomes" id="UP000023152">
    <property type="component" value="Unassembled WGS sequence"/>
</dbReference>
<evidence type="ECO:0000256" key="1">
    <source>
        <dbReference type="ARBA" id="ARBA00010134"/>
    </source>
</evidence>
<proteinExistence type="inferred from homology"/>
<dbReference type="InterPro" id="IPR011600">
    <property type="entry name" value="Pept_C14_caspase"/>
</dbReference>
<dbReference type="PANTHER" id="PTHR22576">
    <property type="entry name" value="MUCOSA ASSOCIATED LYMPHOID TISSUE LYMPHOMA TRANSLOCATION PROTEIN 1/PARACASPASE"/>
    <property type="match status" value="1"/>
</dbReference>
<keyword evidence="4" id="KW-1185">Reference proteome</keyword>
<dbReference type="SUPFAM" id="SSF52129">
    <property type="entry name" value="Caspase-like"/>
    <property type="match status" value="1"/>
</dbReference>
<protein>
    <submittedName>
        <fullName evidence="3">Caspase 8-like protein</fullName>
    </submittedName>
</protein>
<dbReference type="InterPro" id="IPR015917">
    <property type="entry name" value="Pept_C14A"/>
</dbReference>
<dbReference type="EMBL" id="ASPP01037773">
    <property type="protein sequence ID" value="ETO01641.1"/>
    <property type="molecule type" value="Genomic_DNA"/>
</dbReference>
<feature type="domain" description="Caspase family p20" evidence="2">
    <location>
        <begin position="250"/>
        <end position="334"/>
    </location>
</feature>
<organism evidence="3 4">
    <name type="scientific">Reticulomyxa filosa</name>
    <dbReference type="NCBI Taxonomy" id="46433"/>
    <lineage>
        <taxon>Eukaryota</taxon>
        <taxon>Sar</taxon>
        <taxon>Rhizaria</taxon>
        <taxon>Retaria</taxon>
        <taxon>Foraminifera</taxon>
        <taxon>Monothalamids</taxon>
        <taxon>Reticulomyxidae</taxon>
        <taxon>Reticulomyxa</taxon>
    </lineage>
</organism>
<sequence length="436" mass="51703">EEERKNEDERAVKKLITKEEKKKWMTWWKERNEKEKQEIWINSKHWIVNNQWKNYLKKENLFVICDVIDSYITYHTYEKSFYFYKKKKKKKNKKEKNDYEINQVIFYYHATAYLQINEREVSINLKELTFKELLVCSYNSLDNEEFNKLTTMKMNIMDMNENVIDSDMHILNALENGKMVFKITWSPLQQSSGKKKVIKNPLVVMIAISEYNEGFEWKNLKNVKERDVKNFKQLFEEELQYDFVSNNTPNMTQEEIKDYLDETILTKKLRKNVNKYDGLIMIICGHGDNGNVLVTSEGKAVSIDEIRASFDSYRMESLKDCPKIFIVDACRGRSAPHAIELRGFENKAKPHQIYGHNDDGFLTIWSTTKGHVVADSSLLSGSMKEVIIENYKEHTLNQMLHQIRDKIRKHKSGEWYCVESQDTTSYDIVFAANNRN</sequence>
<dbReference type="InterPro" id="IPR052039">
    <property type="entry name" value="Caspase-related_regulators"/>
</dbReference>
<dbReference type="GO" id="GO:0004197">
    <property type="term" value="F:cysteine-type endopeptidase activity"/>
    <property type="evidence" value="ECO:0007669"/>
    <property type="project" value="InterPro"/>
</dbReference>
<gene>
    <name evidence="3" type="ORF">RFI_35797</name>
</gene>
<dbReference type="PANTHER" id="PTHR22576:SF41">
    <property type="entry name" value="CASPASE 14, APOPTOSIS-RELATED CYSTEINE PEPTIDASE"/>
    <property type="match status" value="1"/>
</dbReference>
<dbReference type="AlphaFoldDB" id="X6LJT3"/>
<dbReference type="GO" id="GO:0006508">
    <property type="term" value="P:proteolysis"/>
    <property type="evidence" value="ECO:0007669"/>
    <property type="project" value="InterPro"/>
</dbReference>
<comment type="caution">
    <text evidence="3">The sequence shown here is derived from an EMBL/GenBank/DDBJ whole genome shotgun (WGS) entry which is preliminary data.</text>
</comment>
<dbReference type="OrthoDB" id="6116485at2759"/>
<comment type="similarity">
    <text evidence="1">Belongs to the peptidase C14A family.</text>
</comment>